<evidence type="ECO:0000259" key="2">
    <source>
        <dbReference type="PROSITE" id="PS51781"/>
    </source>
</evidence>
<feature type="domain" description="SH3b" evidence="2">
    <location>
        <begin position="122"/>
        <end position="186"/>
    </location>
</feature>
<feature type="compositionally biased region" description="Pro residues" evidence="1">
    <location>
        <begin position="66"/>
        <end position="76"/>
    </location>
</feature>
<feature type="compositionally biased region" description="Low complexity" evidence="1">
    <location>
        <begin position="77"/>
        <end position="89"/>
    </location>
</feature>
<dbReference type="Pfam" id="PF08239">
    <property type="entry name" value="SH3_3"/>
    <property type="match status" value="1"/>
</dbReference>
<dbReference type="Gene3D" id="2.30.30.40">
    <property type="entry name" value="SH3 Domains"/>
    <property type="match status" value="1"/>
</dbReference>
<dbReference type="RefSeq" id="WP_281842566.1">
    <property type="nucleotide sequence ID" value="NZ_BROH01000006.1"/>
</dbReference>
<dbReference type="EMBL" id="BROH01000006">
    <property type="protein sequence ID" value="GKY88529.1"/>
    <property type="molecule type" value="Genomic_DNA"/>
</dbReference>
<evidence type="ECO:0000313" key="3">
    <source>
        <dbReference type="EMBL" id="GKY88529.1"/>
    </source>
</evidence>
<gene>
    <name evidence="3" type="ORF">STA1M1_23980</name>
</gene>
<name>A0ABQ5LU64_9RHOB</name>
<feature type="region of interest" description="Disordered" evidence="1">
    <location>
        <begin position="32"/>
        <end position="120"/>
    </location>
</feature>
<reference evidence="3" key="1">
    <citation type="journal article" date="2023" name="Int. J. Syst. Evol. Microbiol.">
        <title>Sinisalibacter aestuarii sp. nov., isolated from estuarine sediment of the Arakawa River.</title>
        <authorList>
            <person name="Arafat S.T."/>
            <person name="Hirano S."/>
            <person name="Sato A."/>
            <person name="Takeuchi K."/>
            <person name="Yasuda T."/>
            <person name="Terahara T."/>
            <person name="Hamada M."/>
            <person name="Kobayashi T."/>
        </authorList>
    </citation>
    <scope>NUCLEOTIDE SEQUENCE</scope>
    <source>
        <strain evidence="3">B-399</strain>
    </source>
</reference>
<dbReference type="SMART" id="SM00287">
    <property type="entry name" value="SH3b"/>
    <property type="match status" value="1"/>
</dbReference>
<sequence length="187" mass="19095">MGIIRLTLITAVLIWLAMYYFGRSDGLPPDRLGRVPQPEAPVAVADTPAPEAGAAPEETPAAEAPAPAPEPAPTAPEPEAVEPTAATDPVDAAIAEAIGDSAPDPVAEPEPEPDPAPAAEPDTVLYVTGARVNVRAGPSTNYEAITALTRGTAVTDVGPAGNGWREILLDTGETGFMSGDFLSPDPQ</sequence>
<feature type="compositionally biased region" description="Low complexity" evidence="1">
    <location>
        <begin position="43"/>
        <end position="65"/>
    </location>
</feature>
<organism evidence="3 4">
    <name type="scientific">Sinisalibacter aestuarii</name>
    <dbReference type="NCBI Taxonomy" id="2949426"/>
    <lineage>
        <taxon>Bacteria</taxon>
        <taxon>Pseudomonadati</taxon>
        <taxon>Pseudomonadota</taxon>
        <taxon>Alphaproteobacteria</taxon>
        <taxon>Rhodobacterales</taxon>
        <taxon>Roseobacteraceae</taxon>
        <taxon>Sinisalibacter</taxon>
    </lineage>
</organism>
<dbReference type="PROSITE" id="PS51781">
    <property type="entry name" value="SH3B"/>
    <property type="match status" value="1"/>
</dbReference>
<protein>
    <recommendedName>
        <fullName evidence="2">SH3b domain-containing protein</fullName>
    </recommendedName>
</protein>
<evidence type="ECO:0000313" key="4">
    <source>
        <dbReference type="Proteomes" id="UP001144205"/>
    </source>
</evidence>
<accession>A0ABQ5LU64</accession>
<dbReference type="InterPro" id="IPR003646">
    <property type="entry name" value="SH3-like_bac-type"/>
</dbReference>
<evidence type="ECO:0000256" key="1">
    <source>
        <dbReference type="SAM" id="MobiDB-lite"/>
    </source>
</evidence>
<dbReference type="Proteomes" id="UP001144205">
    <property type="component" value="Unassembled WGS sequence"/>
</dbReference>
<proteinExistence type="predicted"/>
<keyword evidence="4" id="KW-1185">Reference proteome</keyword>
<comment type="caution">
    <text evidence="3">The sequence shown here is derived from an EMBL/GenBank/DDBJ whole genome shotgun (WGS) entry which is preliminary data.</text>
</comment>